<dbReference type="Proteomes" id="UP000001522">
    <property type="component" value="Chromosome"/>
</dbReference>
<feature type="domain" description="Phosphotyrosine protein phosphatase I" evidence="6">
    <location>
        <begin position="3"/>
        <end position="148"/>
    </location>
</feature>
<evidence type="ECO:0000256" key="1">
    <source>
        <dbReference type="ARBA" id="ARBA00011063"/>
    </source>
</evidence>
<dbReference type="InterPro" id="IPR036196">
    <property type="entry name" value="Ptyr_pPase_sf"/>
</dbReference>
<dbReference type="Pfam" id="PF25448">
    <property type="entry name" value="DUF7897"/>
    <property type="match status" value="1"/>
</dbReference>
<keyword evidence="8" id="KW-1185">Reference proteome</keyword>
<evidence type="ECO:0000256" key="3">
    <source>
        <dbReference type="ARBA" id="ARBA00022801"/>
    </source>
</evidence>
<dbReference type="NCBIfam" id="NF033805">
    <property type="entry name" value="invasion_CiaB"/>
    <property type="match status" value="1"/>
</dbReference>
<dbReference type="InterPro" id="IPR057219">
    <property type="entry name" value="DUF7897"/>
</dbReference>
<dbReference type="eggNOG" id="COG2956">
    <property type="taxonomic scope" value="Bacteria"/>
</dbReference>
<dbReference type="HOGENOM" id="CLU_028662_0_0_7"/>
<organism evidence="7 8">
    <name type="scientific">Helicobacter mustelae (strain ATCC 43772 / CCUG 25715 / CIP 103759 / LMG 18044 / NCTC 12198 / R85-136P)</name>
    <name type="common">Campylobacter mustelae</name>
    <dbReference type="NCBI Taxonomy" id="679897"/>
    <lineage>
        <taxon>Bacteria</taxon>
        <taxon>Pseudomonadati</taxon>
        <taxon>Campylobacterota</taxon>
        <taxon>Epsilonproteobacteria</taxon>
        <taxon>Campylobacterales</taxon>
        <taxon>Helicobacteraceae</taxon>
        <taxon>Helicobacter</taxon>
    </lineage>
</organism>
<dbReference type="Gene3D" id="3.40.50.2300">
    <property type="match status" value="1"/>
</dbReference>
<dbReference type="PRINTS" id="PR00719">
    <property type="entry name" value="LMWPTPASE"/>
</dbReference>
<dbReference type="EC" id="3.1.3.48" evidence="2"/>
<dbReference type="eggNOG" id="COG0394">
    <property type="taxonomic scope" value="Bacteria"/>
</dbReference>
<evidence type="ECO:0000259" key="6">
    <source>
        <dbReference type="SMART" id="SM00226"/>
    </source>
</evidence>
<dbReference type="SMART" id="SM00226">
    <property type="entry name" value="LMWPc"/>
    <property type="match status" value="1"/>
</dbReference>
<dbReference type="GO" id="GO:0004725">
    <property type="term" value="F:protein tyrosine phosphatase activity"/>
    <property type="evidence" value="ECO:0007669"/>
    <property type="project" value="UniProtKB-EC"/>
</dbReference>
<dbReference type="InterPro" id="IPR050438">
    <property type="entry name" value="LMW_PTPase"/>
</dbReference>
<protein>
    <recommendedName>
        <fullName evidence="2">protein-tyrosine-phosphatase</fullName>
        <ecNumber evidence="2">3.1.3.48</ecNumber>
    </recommendedName>
</protein>
<comment type="similarity">
    <text evidence="1">Belongs to the low molecular weight phosphotyrosine protein phosphatase family.</text>
</comment>
<feature type="active site" description="Nucleophile" evidence="5">
    <location>
        <position position="9"/>
    </location>
</feature>
<accession>D3UHI6</accession>
<feature type="active site" description="Proton donor" evidence="5">
    <location>
        <position position="118"/>
    </location>
</feature>
<dbReference type="RefSeq" id="WP_013023037.1">
    <property type="nucleotide sequence ID" value="NC_013949.1"/>
</dbReference>
<sequence length="769" mass="89853">MAKKILFVCLGNICRSPLAEGMAREYVRQRGLDWEIDSAGTSGYHSGEPPHVYSIQVAAEYGIDISNLRSAKITPYTRADLFIVMDDSNAQDLISMGIPKHKVCKMGDFGLGGMDIPDPYYKGLEGFYEVYELLEKSLPLCIDKLAKKEAFSEDIHRLYAEIEYRDREIFGLYDALPDSAFGLLLQDICKRAKLPKNANITHALKDRFIQLKEGPILQELKNLGKNQEEILQIQALLFEEVEKFTQERHQKILDFIEKEELLSGFYRALLVGVDRVGVAMNAFAKAWQKALFAEIYPMLEKSYSQEQIFSNLQKTMEREFDGKKWIFSDRSYSIPKIKKDIPKDRKEHFPDLEILPYASAFEKEGQEVILHLEDLISSLREENDEIYGQKEQYIAYFKALKKAFGTKDRESLIANWQEVDALWMEIKTPIQIGHPFEYYEDKYRHATAPEWDVRLARTQKEDTVSTSLKHCFEFFAQKIDASESLCAFTRSALEKVQSYHAIPALFYGSNYNGLFSAQVVPNDEKITKSYGKKIFAFPDRILEMMRNKPKMQISFETFGKARMQRYYELILHQEKLWYEIYKITTNGHEYGHILWMEEDTQVKMNASGMFKNIEEFKATSGGLCGFFLSNRGEGALFQEVLFDTLMRAVGLIAWREQDEVLPYYYEGLMHLCGGFDSGVLDFDRDRKETRLQIHSQEFPRLREWYLEYYQKLAKHYADKKDAKIYVDFFIEGKDPISRKCREFVQWYWEQYQSMGRELWQGEFLNQGGF</sequence>
<dbReference type="PANTHER" id="PTHR11717">
    <property type="entry name" value="LOW MOLECULAR WEIGHT PROTEIN TYROSINE PHOSPHATASE"/>
    <property type="match status" value="1"/>
</dbReference>
<dbReference type="STRING" id="679897.HMU07000"/>
<dbReference type="CDD" id="cd16343">
    <property type="entry name" value="LMWPTP"/>
    <property type="match status" value="1"/>
</dbReference>
<reference evidence="7 8" key="1">
    <citation type="journal article" date="2010" name="BMC Genomics">
        <title>Comparative genomics and proteomics of Helicobacter mustelae, an ulcerogenic and carcinogenic gastric pathogen.</title>
        <authorList>
            <person name="O'Toole P.W."/>
            <person name="Snelling W.J."/>
            <person name="Canchaya C."/>
            <person name="Forde B.M."/>
            <person name="Hardie K.R."/>
            <person name="Josenhans C."/>
            <person name="Graham R.L.J."/>
            <person name="McMullan G."/>
            <person name="Parkhill J."/>
            <person name="Belda E."/>
            <person name="Bentley S.D."/>
        </authorList>
    </citation>
    <scope>NUCLEOTIDE SEQUENCE [LARGE SCALE GENOMIC DNA]</scope>
    <source>
        <strain evidence="8">ATCC 43772 / LMG 18044 / NCTC 12198 / 12198</strain>
    </source>
</reference>
<dbReference type="EMBL" id="FN555004">
    <property type="protein sequence ID" value="CBG39958.1"/>
    <property type="molecule type" value="Genomic_DNA"/>
</dbReference>
<evidence type="ECO:0000313" key="8">
    <source>
        <dbReference type="Proteomes" id="UP000001522"/>
    </source>
</evidence>
<evidence type="ECO:0000256" key="2">
    <source>
        <dbReference type="ARBA" id="ARBA00013064"/>
    </source>
</evidence>
<gene>
    <name evidence="7" type="primary">ciaB</name>
    <name evidence="7" type="ordered locus">HMU07000</name>
</gene>
<dbReference type="InterPro" id="IPR023485">
    <property type="entry name" value="Ptyr_pPase"/>
</dbReference>
<dbReference type="KEGG" id="hms:HMU07000"/>
<dbReference type="InterPro" id="IPR017867">
    <property type="entry name" value="Tyr_phospatase_low_mol_wt"/>
</dbReference>
<evidence type="ECO:0000256" key="4">
    <source>
        <dbReference type="ARBA" id="ARBA00022912"/>
    </source>
</evidence>
<name>D3UHI6_HELM1</name>
<dbReference type="PANTHER" id="PTHR11717:SF7">
    <property type="entry name" value="LOW MOLECULAR WEIGHT PHOSPHOTYROSINE PROTEIN PHOSPHATASE"/>
    <property type="match status" value="1"/>
</dbReference>
<dbReference type="Pfam" id="PF01451">
    <property type="entry name" value="LMWPc"/>
    <property type="match status" value="1"/>
</dbReference>
<keyword evidence="4" id="KW-0904">Protein phosphatase</keyword>
<dbReference type="SUPFAM" id="SSF52788">
    <property type="entry name" value="Phosphotyrosine protein phosphatases I"/>
    <property type="match status" value="1"/>
</dbReference>
<proteinExistence type="inferred from homology"/>
<evidence type="ECO:0000313" key="7">
    <source>
        <dbReference type="EMBL" id="CBG39958.1"/>
    </source>
</evidence>
<feature type="active site" evidence="5">
    <location>
        <position position="15"/>
    </location>
</feature>
<dbReference type="AlphaFoldDB" id="D3UHI6"/>
<evidence type="ECO:0000256" key="5">
    <source>
        <dbReference type="PIRSR" id="PIRSR617867-1"/>
    </source>
</evidence>
<keyword evidence="3" id="KW-0378">Hydrolase</keyword>